<dbReference type="FunFam" id="3.30.200.20:FF:000097">
    <property type="entry name" value="Probable serine/threonine-protein kinase nek1"/>
    <property type="match status" value="1"/>
</dbReference>
<feature type="region of interest" description="Disordered" evidence="14">
    <location>
        <begin position="425"/>
        <end position="449"/>
    </location>
</feature>
<keyword evidence="8" id="KW-0418">Kinase</keyword>
<evidence type="ECO:0000256" key="12">
    <source>
        <dbReference type="ARBA" id="ARBA00048679"/>
    </source>
</evidence>
<evidence type="ECO:0000256" key="14">
    <source>
        <dbReference type="SAM" id="MobiDB-lite"/>
    </source>
</evidence>
<feature type="compositionally biased region" description="Basic and acidic residues" evidence="14">
    <location>
        <begin position="350"/>
        <end position="380"/>
    </location>
</feature>
<dbReference type="GO" id="GO:0046872">
    <property type="term" value="F:metal ion binding"/>
    <property type="evidence" value="ECO:0007669"/>
    <property type="project" value="UniProtKB-KW"/>
</dbReference>
<evidence type="ECO:0000256" key="2">
    <source>
        <dbReference type="ARBA" id="ARBA00010886"/>
    </source>
</evidence>
<evidence type="ECO:0000256" key="8">
    <source>
        <dbReference type="ARBA" id="ARBA00022777"/>
    </source>
</evidence>
<dbReference type="PANTHER" id="PTHR44899:SF3">
    <property type="entry name" value="SERINE_THREONINE-PROTEIN KINASE NEK1"/>
    <property type="match status" value="1"/>
</dbReference>
<dbReference type="GO" id="GO:0004674">
    <property type="term" value="F:protein serine/threonine kinase activity"/>
    <property type="evidence" value="ECO:0007669"/>
    <property type="project" value="UniProtKB-KW"/>
</dbReference>
<comment type="similarity">
    <text evidence="2">Belongs to the protein kinase superfamily. NEK Ser/Thr protein kinase family. NIMA subfamily.</text>
</comment>
<evidence type="ECO:0000256" key="11">
    <source>
        <dbReference type="ARBA" id="ARBA00047899"/>
    </source>
</evidence>
<accession>A0AB34IDB1</accession>
<comment type="cofactor">
    <cofactor evidence="1">
        <name>Mg(2+)</name>
        <dbReference type="ChEBI" id="CHEBI:18420"/>
    </cofactor>
</comment>
<keyword evidence="9 13" id="KW-0067">ATP-binding</keyword>
<comment type="catalytic activity">
    <reaction evidence="11">
        <text>L-threonyl-[protein] + ATP = O-phospho-L-threonyl-[protein] + ADP + H(+)</text>
        <dbReference type="Rhea" id="RHEA:46608"/>
        <dbReference type="Rhea" id="RHEA-COMP:11060"/>
        <dbReference type="Rhea" id="RHEA-COMP:11605"/>
        <dbReference type="ChEBI" id="CHEBI:15378"/>
        <dbReference type="ChEBI" id="CHEBI:30013"/>
        <dbReference type="ChEBI" id="CHEBI:30616"/>
        <dbReference type="ChEBI" id="CHEBI:61977"/>
        <dbReference type="ChEBI" id="CHEBI:456216"/>
        <dbReference type="EC" id="2.7.11.1"/>
    </reaction>
</comment>
<evidence type="ECO:0000256" key="5">
    <source>
        <dbReference type="ARBA" id="ARBA00022679"/>
    </source>
</evidence>
<dbReference type="Proteomes" id="UP001515480">
    <property type="component" value="Unassembled WGS sequence"/>
</dbReference>
<name>A0AB34IDB1_PRYPA</name>
<dbReference type="PANTHER" id="PTHR44899">
    <property type="entry name" value="CAMK FAMILY PROTEIN KINASE"/>
    <property type="match status" value="1"/>
</dbReference>
<dbReference type="CDD" id="cd08215">
    <property type="entry name" value="STKc_Nek"/>
    <property type="match status" value="1"/>
</dbReference>
<proteinExistence type="inferred from homology"/>
<comment type="caution">
    <text evidence="16">The sequence shown here is derived from an EMBL/GenBank/DDBJ whole genome shotgun (WGS) entry which is preliminary data.</text>
</comment>
<evidence type="ECO:0000256" key="3">
    <source>
        <dbReference type="ARBA" id="ARBA00012513"/>
    </source>
</evidence>
<feature type="domain" description="Protein kinase" evidence="15">
    <location>
        <begin position="16"/>
        <end position="273"/>
    </location>
</feature>
<gene>
    <name evidence="16" type="ORF">AB1Y20_014205</name>
</gene>
<dbReference type="InterPro" id="IPR011009">
    <property type="entry name" value="Kinase-like_dom_sf"/>
</dbReference>
<dbReference type="AlphaFoldDB" id="A0AB34IDB1"/>
<reference evidence="16 17" key="1">
    <citation type="journal article" date="2024" name="Science">
        <title>Giant polyketide synthase enzymes in the biosynthesis of giant marine polyether toxins.</title>
        <authorList>
            <person name="Fallon T.R."/>
            <person name="Shende V.V."/>
            <person name="Wierzbicki I.H."/>
            <person name="Pendleton A.L."/>
            <person name="Watervoot N.F."/>
            <person name="Auber R.P."/>
            <person name="Gonzalez D.J."/>
            <person name="Wisecaver J.H."/>
            <person name="Moore B.S."/>
        </authorList>
    </citation>
    <scope>NUCLEOTIDE SEQUENCE [LARGE SCALE GENOMIC DNA]</scope>
    <source>
        <strain evidence="16 17">12B1</strain>
    </source>
</reference>
<evidence type="ECO:0000256" key="9">
    <source>
        <dbReference type="ARBA" id="ARBA00022840"/>
    </source>
</evidence>
<comment type="catalytic activity">
    <reaction evidence="12">
        <text>L-seryl-[protein] + ATP = O-phospho-L-seryl-[protein] + ADP + H(+)</text>
        <dbReference type="Rhea" id="RHEA:17989"/>
        <dbReference type="Rhea" id="RHEA-COMP:9863"/>
        <dbReference type="Rhea" id="RHEA-COMP:11604"/>
        <dbReference type="ChEBI" id="CHEBI:15378"/>
        <dbReference type="ChEBI" id="CHEBI:29999"/>
        <dbReference type="ChEBI" id="CHEBI:30616"/>
        <dbReference type="ChEBI" id="CHEBI:83421"/>
        <dbReference type="ChEBI" id="CHEBI:456216"/>
        <dbReference type="EC" id="2.7.11.1"/>
    </reaction>
</comment>
<keyword evidence="6" id="KW-0479">Metal-binding</keyword>
<sequence length="733" mass="80395">MPPRTTSSRSARGKLFRTEKVIGRGSFGTAYLVRSQKDSRLYVMKKLEFEQMPEKDRAEARNECEILMKLRHHPNIIRVHEYFIDGGRLCILMDYADGGDLAQRLEAQAAASTHFSEDQVLDWFVQICLALKHAHDRKILHRDLKPQNIFLTRKNLVRLGDFGISKVLSSTMSVASTCVGTPLYLAPELCEGREYNSKGDIWSLGVILFEMVALQPPFTAAVMPALVMKICCEPVPALPPHASDDLRQLAARLLNKDPTLRPRVHDVLAESFIHQRIERFLPAEALVQEFAHTVLHAADEELLAPPVRTAKSAGAATRPRCKAPAAGATRKATPTGRSRSAGAASPVCGEEDRREEVKLLQRREADERRQTMRRQIRQDRTQAAGRGEGFSVEIVVGSGRHAELSEEEELCRALEAANPGTRLLSDEERRHEQAAQNKRRKDVMEGVESSRVKGEAGRALINNAQRELLLISRVLAGLSKKYVLRREGTHALLCVEEAACIDGIHADDVSLLSGDDGGAREVGEAEDSESDLDEPSDAPAEAMPRLGAVAAPVPPTSAGLPELRAPASTSEVERTQRPAAVWMVSPPADGPSCSEQAPISAERRNGGIAFNISFDGPLTASSRQSAAMTAMHRGTSRQAVESNIAGARAEMPAHLFSGSTSLSSKVETLRMHLEAQLGGQAALQKVLTYVIREENGEQLAAEREEMLNSMAERRNLLPLVHTLLYLEEALGVR</sequence>
<evidence type="ECO:0000313" key="16">
    <source>
        <dbReference type="EMBL" id="KAL1496601.1"/>
    </source>
</evidence>
<dbReference type="Gene3D" id="1.10.510.10">
    <property type="entry name" value="Transferase(Phosphotransferase) domain 1"/>
    <property type="match status" value="1"/>
</dbReference>
<evidence type="ECO:0000256" key="10">
    <source>
        <dbReference type="ARBA" id="ARBA00022842"/>
    </source>
</evidence>
<dbReference type="PROSITE" id="PS00108">
    <property type="entry name" value="PROTEIN_KINASE_ST"/>
    <property type="match status" value="1"/>
</dbReference>
<feature type="binding site" evidence="13">
    <location>
        <position position="45"/>
    </location>
    <ligand>
        <name>ATP</name>
        <dbReference type="ChEBI" id="CHEBI:30616"/>
    </ligand>
</feature>
<dbReference type="SMART" id="SM00220">
    <property type="entry name" value="S_TKc"/>
    <property type="match status" value="1"/>
</dbReference>
<keyword evidence="5" id="KW-0808">Transferase</keyword>
<dbReference type="InterPro" id="IPR000719">
    <property type="entry name" value="Prot_kinase_dom"/>
</dbReference>
<dbReference type="EMBL" id="JBGBPQ010000028">
    <property type="protein sequence ID" value="KAL1496601.1"/>
    <property type="molecule type" value="Genomic_DNA"/>
</dbReference>
<keyword evidence="17" id="KW-1185">Reference proteome</keyword>
<dbReference type="EC" id="2.7.11.1" evidence="3"/>
<feature type="compositionally biased region" description="Acidic residues" evidence="14">
    <location>
        <begin position="524"/>
        <end position="536"/>
    </location>
</feature>
<dbReference type="PROSITE" id="PS00107">
    <property type="entry name" value="PROTEIN_KINASE_ATP"/>
    <property type="match status" value="1"/>
</dbReference>
<evidence type="ECO:0000256" key="4">
    <source>
        <dbReference type="ARBA" id="ARBA00022527"/>
    </source>
</evidence>
<dbReference type="GO" id="GO:0005524">
    <property type="term" value="F:ATP binding"/>
    <property type="evidence" value="ECO:0007669"/>
    <property type="project" value="UniProtKB-UniRule"/>
</dbReference>
<dbReference type="PROSITE" id="PS50011">
    <property type="entry name" value="PROTEIN_KINASE_DOM"/>
    <property type="match status" value="1"/>
</dbReference>
<evidence type="ECO:0000256" key="1">
    <source>
        <dbReference type="ARBA" id="ARBA00001946"/>
    </source>
</evidence>
<organism evidence="16 17">
    <name type="scientific">Prymnesium parvum</name>
    <name type="common">Toxic golden alga</name>
    <dbReference type="NCBI Taxonomy" id="97485"/>
    <lineage>
        <taxon>Eukaryota</taxon>
        <taxon>Haptista</taxon>
        <taxon>Haptophyta</taxon>
        <taxon>Prymnesiophyceae</taxon>
        <taxon>Prymnesiales</taxon>
        <taxon>Prymnesiaceae</taxon>
        <taxon>Prymnesium</taxon>
    </lineage>
</organism>
<evidence type="ECO:0000256" key="7">
    <source>
        <dbReference type="ARBA" id="ARBA00022741"/>
    </source>
</evidence>
<dbReference type="InterPro" id="IPR008271">
    <property type="entry name" value="Ser/Thr_kinase_AS"/>
</dbReference>
<dbReference type="InterPro" id="IPR017441">
    <property type="entry name" value="Protein_kinase_ATP_BS"/>
</dbReference>
<evidence type="ECO:0000313" key="17">
    <source>
        <dbReference type="Proteomes" id="UP001515480"/>
    </source>
</evidence>
<evidence type="ECO:0000256" key="6">
    <source>
        <dbReference type="ARBA" id="ARBA00022723"/>
    </source>
</evidence>
<feature type="region of interest" description="Disordered" evidence="14">
    <location>
        <begin position="310"/>
        <end position="384"/>
    </location>
</feature>
<dbReference type="FunFam" id="1.10.510.10:FF:000172">
    <property type="entry name" value="serine/threonine-protein kinase Nek1 isoform X1"/>
    <property type="match status" value="1"/>
</dbReference>
<keyword evidence="4" id="KW-0723">Serine/threonine-protein kinase</keyword>
<keyword evidence="7 13" id="KW-0547">Nucleotide-binding</keyword>
<evidence type="ECO:0000259" key="15">
    <source>
        <dbReference type="PROSITE" id="PS50011"/>
    </source>
</evidence>
<dbReference type="Pfam" id="PF00069">
    <property type="entry name" value="Pkinase"/>
    <property type="match status" value="1"/>
</dbReference>
<evidence type="ECO:0000256" key="13">
    <source>
        <dbReference type="PROSITE-ProRule" id="PRU10141"/>
    </source>
</evidence>
<dbReference type="Gene3D" id="3.30.200.20">
    <property type="entry name" value="Phosphorylase Kinase, domain 1"/>
    <property type="match status" value="1"/>
</dbReference>
<protein>
    <recommendedName>
        <fullName evidence="3">non-specific serine/threonine protein kinase</fullName>
        <ecNumber evidence="3">2.7.11.1</ecNumber>
    </recommendedName>
</protein>
<dbReference type="InterPro" id="IPR051131">
    <property type="entry name" value="NEK_Ser/Thr_kinase_NIMA"/>
</dbReference>
<dbReference type="SUPFAM" id="SSF56112">
    <property type="entry name" value="Protein kinase-like (PK-like)"/>
    <property type="match status" value="1"/>
</dbReference>
<keyword evidence="10" id="KW-0460">Magnesium</keyword>
<feature type="region of interest" description="Disordered" evidence="14">
    <location>
        <begin position="515"/>
        <end position="573"/>
    </location>
</feature>